<keyword evidence="2 4" id="KW-0418">Kinase</keyword>
<reference evidence="4 5" key="1">
    <citation type="journal article" date="2020" name="Nature">
        <title>Bacterial chemolithoautotrophy via manganese oxidation.</title>
        <authorList>
            <person name="Yu H."/>
            <person name="Leadbetter J.R."/>
        </authorList>
    </citation>
    <scope>NUCLEOTIDE SEQUENCE [LARGE SCALE GENOMIC DNA]</scope>
    <source>
        <strain evidence="4 5">RBP-1</strain>
    </source>
</reference>
<feature type="domain" description="Carbohydrate kinase PfkB" evidence="3">
    <location>
        <begin position="35"/>
        <end position="290"/>
    </location>
</feature>
<evidence type="ECO:0000313" key="5">
    <source>
        <dbReference type="Proteomes" id="UP000521868"/>
    </source>
</evidence>
<evidence type="ECO:0000313" key="4">
    <source>
        <dbReference type="EMBL" id="NKE66216.1"/>
    </source>
</evidence>
<evidence type="ECO:0000259" key="3">
    <source>
        <dbReference type="Pfam" id="PF00294"/>
    </source>
</evidence>
<keyword evidence="5" id="KW-1185">Reference proteome</keyword>
<dbReference type="InterPro" id="IPR002173">
    <property type="entry name" value="Carboh/pur_kinase_PfkB_CS"/>
</dbReference>
<dbReference type="CDD" id="cd01942">
    <property type="entry name" value="ribokinase_group_A"/>
    <property type="match status" value="1"/>
</dbReference>
<dbReference type="RefSeq" id="WP_168107336.1">
    <property type="nucleotide sequence ID" value="NZ_VTOX01000003.1"/>
</dbReference>
<keyword evidence="1" id="KW-0808">Transferase</keyword>
<gene>
    <name evidence="4" type="ORF">RAMLITH_10325</name>
</gene>
<dbReference type="Proteomes" id="UP000521868">
    <property type="component" value="Unassembled WGS sequence"/>
</dbReference>
<sequence>MAAVICGSLAFDTIMTFEGRFAEQILPEQLHILNVSFLVPALRRDFGGCAGNIAYGLKLLGGDPLPMATVGSDGYGYIARMQSLGISTEYVREVDETYTAQAMIMTDRDNNQITAFHPGAMMHAHVTRIDARPDVKLGIISPDGREAMVVHAAQFAAANIPFVFDPGQGLPMFDGRELAAFIDQATWVTVNDYEGKMLCERTGWSPAQISQRVEGLVVTLGHDGCEVWIRGEKTVVPAVKAHEVVDPTGCGDAWRSALLYGLEQGWPLERCAVLGNRVGAIKIASRGPQNYTLDGLGPAAVARQ</sequence>
<proteinExistence type="predicted"/>
<organism evidence="4 5">
    <name type="scientific">Ramlibacter lithotrophicus</name>
    <dbReference type="NCBI Taxonomy" id="2606681"/>
    <lineage>
        <taxon>Bacteria</taxon>
        <taxon>Pseudomonadati</taxon>
        <taxon>Pseudomonadota</taxon>
        <taxon>Betaproteobacteria</taxon>
        <taxon>Burkholderiales</taxon>
        <taxon>Comamonadaceae</taxon>
        <taxon>Ramlibacter</taxon>
    </lineage>
</organism>
<evidence type="ECO:0000256" key="1">
    <source>
        <dbReference type="ARBA" id="ARBA00022679"/>
    </source>
</evidence>
<evidence type="ECO:0000256" key="2">
    <source>
        <dbReference type="ARBA" id="ARBA00022777"/>
    </source>
</evidence>
<dbReference type="PANTHER" id="PTHR10584">
    <property type="entry name" value="SUGAR KINASE"/>
    <property type="match status" value="1"/>
</dbReference>
<name>A0A7X6I6C4_9BURK</name>
<dbReference type="InterPro" id="IPR011611">
    <property type="entry name" value="PfkB_dom"/>
</dbReference>
<dbReference type="EMBL" id="VTOX01000003">
    <property type="protein sequence ID" value="NKE66216.1"/>
    <property type="molecule type" value="Genomic_DNA"/>
</dbReference>
<dbReference type="PANTHER" id="PTHR10584:SF166">
    <property type="entry name" value="RIBOKINASE"/>
    <property type="match status" value="1"/>
</dbReference>
<dbReference type="InterPro" id="IPR029056">
    <property type="entry name" value="Ribokinase-like"/>
</dbReference>
<dbReference type="Pfam" id="PF00294">
    <property type="entry name" value="PfkB"/>
    <property type="match status" value="1"/>
</dbReference>
<dbReference type="GO" id="GO:0016301">
    <property type="term" value="F:kinase activity"/>
    <property type="evidence" value="ECO:0007669"/>
    <property type="project" value="UniProtKB-KW"/>
</dbReference>
<accession>A0A7X6I6C4</accession>
<comment type="caution">
    <text evidence="4">The sequence shown here is derived from an EMBL/GenBank/DDBJ whole genome shotgun (WGS) entry which is preliminary data.</text>
</comment>
<protein>
    <submittedName>
        <fullName evidence="4">Carbohydrate kinase family protein</fullName>
    </submittedName>
</protein>
<dbReference type="SUPFAM" id="SSF53613">
    <property type="entry name" value="Ribokinase-like"/>
    <property type="match status" value="1"/>
</dbReference>
<dbReference type="Gene3D" id="3.40.1190.20">
    <property type="match status" value="1"/>
</dbReference>
<dbReference type="AlphaFoldDB" id="A0A7X6I6C4"/>
<dbReference type="PROSITE" id="PS00583">
    <property type="entry name" value="PFKB_KINASES_1"/>
    <property type="match status" value="1"/>
</dbReference>